<proteinExistence type="predicted"/>
<reference evidence="2" key="1">
    <citation type="submission" date="2012-02" db="EMBL/GenBank/DDBJ databases">
        <title>The complete genome of Solitalea canadensis DSM 3403.</title>
        <authorList>
            <consortium name="US DOE Joint Genome Institute (JGI-PGF)"/>
            <person name="Lucas S."/>
            <person name="Copeland A."/>
            <person name="Lapidus A."/>
            <person name="Glavina del Rio T."/>
            <person name="Dalin E."/>
            <person name="Tice H."/>
            <person name="Bruce D."/>
            <person name="Goodwin L."/>
            <person name="Pitluck S."/>
            <person name="Peters L."/>
            <person name="Ovchinnikova G."/>
            <person name="Lu M."/>
            <person name="Kyrpides N."/>
            <person name="Mavromatis K."/>
            <person name="Ivanova N."/>
            <person name="Brettin T."/>
            <person name="Detter J.C."/>
            <person name="Han C."/>
            <person name="Larimer F."/>
            <person name="Land M."/>
            <person name="Hauser L."/>
            <person name="Markowitz V."/>
            <person name="Cheng J.-F."/>
            <person name="Hugenholtz P."/>
            <person name="Woyke T."/>
            <person name="Wu D."/>
            <person name="Spring S."/>
            <person name="Schroeder M."/>
            <person name="Kopitz M."/>
            <person name="Brambilla E."/>
            <person name="Klenk H.-P."/>
            <person name="Eisen J.A."/>
        </authorList>
    </citation>
    <scope>NUCLEOTIDE SEQUENCE</scope>
    <source>
        <strain evidence="2">DSM 3403</strain>
    </source>
</reference>
<dbReference type="PANTHER" id="PTHR41339:SF1">
    <property type="entry name" value="SECRETED PROTEIN"/>
    <property type="match status" value="1"/>
</dbReference>
<dbReference type="eggNOG" id="COG5492">
    <property type="taxonomic scope" value="Bacteria"/>
</dbReference>
<dbReference type="PANTHER" id="PTHR41339">
    <property type="entry name" value="LIPL48"/>
    <property type="match status" value="1"/>
</dbReference>
<dbReference type="KEGG" id="scn:Solca_2181"/>
<evidence type="ECO:0000313" key="2">
    <source>
        <dbReference type="EMBL" id="AFD07232.1"/>
    </source>
</evidence>
<evidence type="ECO:0000256" key="1">
    <source>
        <dbReference type="SAM" id="SignalP"/>
    </source>
</evidence>
<dbReference type="HOGENOM" id="CLU_034925_0_0_10"/>
<sequence>MKKHLLTLAILATVIASACKKDEQNPASGQFLGRNVGAGTLPSCADSVIKGQITSNLYLSNTKKYTLKGIVSVVNNATIKIAPGAVIQGDTLLDASSANPVKPGTLVVTRGSKIDAQGTDTAPIVFTSKKATGSRLAGDFGGIIILGKAPNNQSTNQGIEGLDPIAPFDNKYGGTDAADNSGTLKYVRIEYAGYVLSPNNEINGLTFGSVGSGTTIDFVQVTNSFDDSFEFFGGTVNAKHLVSVSARDDDFDFDFGYSGKIQFAVAVRNPNAADASASNMIECDNDATGSTNTPQTKPVLSNFTLVGVQTQTEASATTLGPGPLNDGKFGRGNHWRRNSNLIMANSVIFGLNDGAYFDSQNVIDKYCAGNFHHNLVHGFVKAIATTGGAPVCTIPTTGADSYSNTLYTGANPNTSIKLVSPFYSTSGCADFRPSIGSPALSGASFTGDLTNAFFTSTTYRGAFAAGTNWLANWANCNPQNTVYCQ</sequence>
<accession>H8KR26</accession>
<feature type="signal peptide" evidence="1">
    <location>
        <begin position="1"/>
        <end position="18"/>
    </location>
</feature>
<keyword evidence="3" id="KW-1185">Reference proteome</keyword>
<protein>
    <recommendedName>
        <fullName evidence="4">Lipoprotein</fullName>
    </recommendedName>
</protein>
<gene>
    <name evidence="2" type="ordered locus">Solca_2181</name>
</gene>
<evidence type="ECO:0008006" key="4">
    <source>
        <dbReference type="Google" id="ProtNLM"/>
    </source>
</evidence>
<dbReference type="RefSeq" id="WP_014680459.1">
    <property type="nucleotide sequence ID" value="NC_017770.1"/>
</dbReference>
<dbReference type="AlphaFoldDB" id="H8KR26"/>
<name>H8KR26_SOLCM</name>
<dbReference type="OrthoDB" id="1521716at2"/>
<organism evidence="2 3">
    <name type="scientific">Solitalea canadensis (strain ATCC 29591 / DSM 3403 / JCM 21819 / LMG 8368 / NBRC 15130 / NCIMB 12057 / USAM 9D)</name>
    <name type="common">Flexibacter canadensis</name>
    <dbReference type="NCBI Taxonomy" id="929556"/>
    <lineage>
        <taxon>Bacteria</taxon>
        <taxon>Pseudomonadati</taxon>
        <taxon>Bacteroidota</taxon>
        <taxon>Sphingobacteriia</taxon>
        <taxon>Sphingobacteriales</taxon>
        <taxon>Sphingobacteriaceae</taxon>
        <taxon>Solitalea</taxon>
    </lineage>
</organism>
<feature type="chain" id="PRO_5003615206" description="Lipoprotein" evidence="1">
    <location>
        <begin position="19"/>
        <end position="485"/>
    </location>
</feature>
<keyword evidence="1" id="KW-0732">Signal</keyword>
<dbReference type="EMBL" id="CP003349">
    <property type="protein sequence ID" value="AFD07232.1"/>
    <property type="molecule type" value="Genomic_DNA"/>
</dbReference>
<dbReference type="PROSITE" id="PS51257">
    <property type="entry name" value="PROKAR_LIPOPROTEIN"/>
    <property type="match status" value="1"/>
</dbReference>
<dbReference type="Proteomes" id="UP000007590">
    <property type="component" value="Chromosome"/>
</dbReference>
<evidence type="ECO:0000313" key="3">
    <source>
        <dbReference type="Proteomes" id="UP000007590"/>
    </source>
</evidence>
<dbReference type="STRING" id="929556.Solca_2181"/>